<dbReference type="EMBL" id="CP025746">
    <property type="protein sequence ID" value="QAA31918.1"/>
    <property type="molecule type" value="Genomic_DNA"/>
</dbReference>
<feature type="transmembrane region" description="Helical" evidence="1">
    <location>
        <begin position="14"/>
        <end position="37"/>
    </location>
</feature>
<keyword evidence="3" id="KW-1185">Reference proteome</keyword>
<dbReference type="KEGG" id="cmah:C1I91_09790"/>
<dbReference type="Proteomes" id="UP000286268">
    <property type="component" value="Chromosome"/>
</dbReference>
<dbReference type="InterPro" id="IPR023804">
    <property type="entry name" value="DUF3792_TM"/>
</dbReference>
<dbReference type="AlphaFoldDB" id="A0A3R5X1D6"/>
<evidence type="ECO:0000256" key="1">
    <source>
        <dbReference type="SAM" id="Phobius"/>
    </source>
</evidence>
<dbReference type="NCBIfam" id="TIGR04086">
    <property type="entry name" value="TIGR04086_membr"/>
    <property type="match status" value="1"/>
</dbReference>
<organism evidence="2 3">
    <name type="scientific">Clostridium manihotivorum</name>
    <dbReference type="NCBI Taxonomy" id="2320868"/>
    <lineage>
        <taxon>Bacteria</taxon>
        <taxon>Bacillati</taxon>
        <taxon>Bacillota</taxon>
        <taxon>Clostridia</taxon>
        <taxon>Eubacteriales</taxon>
        <taxon>Clostridiaceae</taxon>
        <taxon>Clostridium</taxon>
    </lineage>
</organism>
<keyword evidence="1" id="KW-1133">Transmembrane helix</keyword>
<dbReference type="RefSeq" id="WP_128212711.1">
    <property type="nucleotide sequence ID" value="NZ_CP025746.1"/>
</dbReference>
<accession>A0A3R5X1D6</accession>
<reference evidence="2 3" key="1">
    <citation type="submission" date="2018-01" db="EMBL/GenBank/DDBJ databases">
        <title>Genome Sequencing and Assembly of Anaerobacter polyendosporus strain CT4.</title>
        <authorList>
            <person name="Tachaapaikoon C."/>
            <person name="Sutheeworapong S."/>
            <person name="Jenjaroenpun P."/>
            <person name="Wongsurawat T."/>
            <person name="Nookeaw I."/>
            <person name="Cheawchanlertfa P."/>
            <person name="Kosugi A."/>
            <person name="Cheevadhanarak S."/>
            <person name="Ratanakhanokchai K."/>
        </authorList>
    </citation>
    <scope>NUCLEOTIDE SEQUENCE [LARGE SCALE GENOMIC DNA]</scope>
    <source>
        <strain evidence="2 3">CT4</strain>
    </source>
</reference>
<keyword evidence="1" id="KW-0812">Transmembrane</keyword>
<sequence>MEWSKYFSNVAKGVLRSLIATMIFVVAISIVMSFSLLSVKTLSVTWVVVTCLSILLGAVYASRKNGEKGWIVGFGVGLCYFILILIVSAVFRGNMSFSVNDLWRGLLALSVGVLSGMLGINI</sequence>
<feature type="transmembrane region" description="Helical" evidence="1">
    <location>
        <begin position="43"/>
        <end position="62"/>
    </location>
</feature>
<dbReference type="OrthoDB" id="2086722at2"/>
<evidence type="ECO:0000313" key="3">
    <source>
        <dbReference type="Proteomes" id="UP000286268"/>
    </source>
</evidence>
<name>A0A3R5X1D6_9CLOT</name>
<evidence type="ECO:0000313" key="2">
    <source>
        <dbReference type="EMBL" id="QAA31918.1"/>
    </source>
</evidence>
<protein>
    <submittedName>
        <fullName evidence="2">TIGR04086 family membrane protein</fullName>
    </submittedName>
</protein>
<feature type="transmembrane region" description="Helical" evidence="1">
    <location>
        <begin position="69"/>
        <end position="90"/>
    </location>
</feature>
<proteinExistence type="predicted"/>
<dbReference type="Pfam" id="PF12670">
    <property type="entry name" value="DUF3792"/>
    <property type="match status" value="1"/>
</dbReference>
<keyword evidence="1" id="KW-0472">Membrane</keyword>
<gene>
    <name evidence="2" type="ORF">C1I91_09790</name>
</gene>
<feature type="transmembrane region" description="Helical" evidence="1">
    <location>
        <begin position="102"/>
        <end position="120"/>
    </location>
</feature>